<keyword evidence="3 5" id="KW-1133">Transmembrane helix</keyword>
<evidence type="ECO:0000256" key="2">
    <source>
        <dbReference type="ARBA" id="ARBA00022692"/>
    </source>
</evidence>
<gene>
    <name evidence="6" type="ORF">IG193_02565</name>
</gene>
<organism evidence="6 7">
    <name type="scientific">Infirmifilum lucidum</name>
    <dbReference type="NCBI Taxonomy" id="2776706"/>
    <lineage>
        <taxon>Archaea</taxon>
        <taxon>Thermoproteota</taxon>
        <taxon>Thermoprotei</taxon>
        <taxon>Thermofilales</taxon>
        <taxon>Thermofilaceae</taxon>
        <taxon>Infirmifilum</taxon>
    </lineage>
</organism>
<dbReference type="Pfam" id="PF02361">
    <property type="entry name" value="CbiQ"/>
    <property type="match status" value="1"/>
</dbReference>
<keyword evidence="2 5" id="KW-0812">Transmembrane</keyword>
<evidence type="ECO:0000256" key="4">
    <source>
        <dbReference type="ARBA" id="ARBA00023136"/>
    </source>
</evidence>
<feature type="transmembrane region" description="Helical" evidence="5">
    <location>
        <begin position="77"/>
        <end position="100"/>
    </location>
</feature>
<dbReference type="InterPro" id="IPR003339">
    <property type="entry name" value="ABC/ECF_trnsptr_transmembrane"/>
</dbReference>
<dbReference type="AlphaFoldDB" id="A0A7L9FK98"/>
<feature type="transmembrane region" description="Helical" evidence="5">
    <location>
        <begin position="54"/>
        <end position="71"/>
    </location>
</feature>
<evidence type="ECO:0000313" key="6">
    <source>
        <dbReference type="EMBL" id="QOJ79364.1"/>
    </source>
</evidence>
<evidence type="ECO:0000256" key="3">
    <source>
        <dbReference type="ARBA" id="ARBA00022989"/>
    </source>
</evidence>
<evidence type="ECO:0000256" key="1">
    <source>
        <dbReference type="ARBA" id="ARBA00004141"/>
    </source>
</evidence>
<accession>A0A7L9FK98</accession>
<reference evidence="6 7" key="1">
    <citation type="submission" date="2020-10" db="EMBL/GenBank/DDBJ databases">
        <title>Thermofilum lucidum 3507LT sp. nov. a novel member of Thermofilaceae family isolated from Chile hot spring, and proposal of description order Thermofilales.</title>
        <authorList>
            <person name="Zayulina K.S."/>
            <person name="Elcheninov A.G."/>
            <person name="Toshchakov S.V."/>
            <person name="Kublanov I.V."/>
        </authorList>
    </citation>
    <scope>NUCLEOTIDE SEQUENCE [LARGE SCALE GENOMIC DNA]</scope>
    <source>
        <strain evidence="6 7">3507LT</strain>
    </source>
</reference>
<evidence type="ECO:0008006" key="8">
    <source>
        <dbReference type="Google" id="ProtNLM"/>
    </source>
</evidence>
<keyword evidence="4 5" id="KW-0472">Membrane</keyword>
<dbReference type="GeneID" id="59148743"/>
<dbReference type="KEGG" id="thel:IG193_02565"/>
<evidence type="ECO:0000313" key="7">
    <source>
        <dbReference type="Proteomes" id="UP000594121"/>
    </source>
</evidence>
<protein>
    <recommendedName>
        <fullName evidence="8">Cobalt transport protein</fullName>
    </recommendedName>
</protein>
<dbReference type="GO" id="GO:0005886">
    <property type="term" value="C:plasma membrane"/>
    <property type="evidence" value="ECO:0007669"/>
    <property type="project" value="UniProtKB-ARBA"/>
</dbReference>
<feature type="transmembrane region" description="Helical" evidence="5">
    <location>
        <begin position="107"/>
        <end position="128"/>
    </location>
</feature>
<proteinExistence type="predicted"/>
<dbReference type="Proteomes" id="UP000594121">
    <property type="component" value="Chromosome"/>
</dbReference>
<keyword evidence="7" id="KW-1185">Reference proteome</keyword>
<dbReference type="InParanoid" id="A0A7L9FK98"/>
<sequence length="247" mass="25906">MSLKGHFSLTSSFLSAIAGALDNLSARGHPGLNSTLALLSALAVTVASSFSTRLQALLLVVAASGLAALVARKFSEWLLVTLTALFFASLVSLPAIAGFLHGEKTPVPVFVARAVASASAFTAFYAVLGWRGLVSGLRGLAFLGSLGDELAFTVRFIPLFAWKTLRLISAREARLLVKSRSFSWTAVNSVAGSVLASAYAKAYWARLAFASRNFDSRLIGGAPPARPGKVDAAMVIFSAVLVFVLVV</sequence>
<dbReference type="EMBL" id="CP062310">
    <property type="protein sequence ID" value="QOJ79364.1"/>
    <property type="molecule type" value="Genomic_DNA"/>
</dbReference>
<comment type="subcellular location">
    <subcellularLocation>
        <location evidence="1">Membrane</location>
        <topology evidence="1">Multi-pass membrane protein</topology>
    </subcellularLocation>
</comment>
<dbReference type="RefSeq" id="WP_192819336.1">
    <property type="nucleotide sequence ID" value="NZ_CP062310.1"/>
</dbReference>
<evidence type="ECO:0000256" key="5">
    <source>
        <dbReference type="SAM" id="Phobius"/>
    </source>
</evidence>
<name>A0A7L9FK98_9CREN</name>